<organism evidence="1 2">
    <name type="scientific">Haemonchus contortus</name>
    <name type="common">Barber pole worm</name>
    <dbReference type="NCBI Taxonomy" id="6289"/>
    <lineage>
        <taxon>Eukaryota</taxon>
        <taxon>Metazoa</taxon>
        <taxon>Ecdysozoa</taxon>
        <taxon>Nematoda</taxon>
        <taxon>Chromadorea</taxon>
        <taxon>Rhabditida</taxon>
        <taxon>Rhabditina</taxon>
        <taxon>Rhabditomorpha</taxon>
        <taxon>Strongyloidea</taxon>
        <taxon>Trichostrongylidae</taxon>
        <taxon>Haemonchus</taxon>
    </lineage>
</organism>
<name>A0A7I4Y6E3_HAECO</name>
<keyword evidence="1" id="KW-1185">Reference proteome</keyword>
<proteinExistence type="predicted"/>
<dbReference type="Proteomes" id="UP000025227">
    <property type="component" value="Unplaced"/>
</dbReference>
<reference evidence="2" key="1">
    <citation type="submission" date="2020-12" db="UniProtKB">
        <authorList>
            <consortium name="WormBaseParasite"/>
        </authorList>
    </citation>
    <scope>IDENTIFICATION</scope>
    <source>
        <strain evidence="2">MHco3</strain>
    </source>
</reference>
<dbReference type="AlphaFoldDB" id="A0A7I4Y6E3"/>
<dbReference type="WBParaSite" id="HCON_00051710-00001">
    <property type="protein sequence ID" value="HCON_00051710-00001"/>
    <property type="gene ID" value="HCON_00051710"/>
</dbReference>
<sequence length="224" mass="25627">MKRRNIQVLCLQETRWKGAKTREIREGVKLSYSGEDTKRNGVAIAMAVSLKASVFAVNGISSRIMAVLPEEVLTPQHTPLLADIVIDLPKKLSTRTERRIRWWNLHQFERGHLKEKVLEAGLPNPNGPIQQAWSNAVKVILRCAKETLGRTRGGFRGDKEAWIWNDEAQRVVKQKRSAYKRWQRTRTPEDLIAYRASKRLAKAAVAEAKNTELDASYEKLDSRE</sequence>
<accession>A0A7I4Y6E3</accession>
<dbReference type="OMA" id="WIWNDEA"/>
<evidence type="ECO:0000313" key="1">
    <source>
        <dbReference type="Proteomes" id="UP000025227"/>
    </source>
</evidence>
<dbReference type="OrthoDB" id="418748at2759"/>
<evidence type="ECO:0000313" key="2">
    <source>
        <dbReference type="WBParaSite" id="HCON_00051710-00001"/>
    </source>
</evidence>
<protein>
    <submittedName>
        <fullName evidence="2">RNase H domain-containing protein</fullName>
    </submittedName>
</protein>